<feature type="domain" description="NAD(P)-binding" evidence="1">
    <location>
        <begin position="6"/>
        <end position="192"/>
    </location>
</feature>
<dbReference type="Proteomes" id="UP000306409">
    <property type="component" value="Chromosome"/>
</dbReference>
<dbReference type="AlphaFoldDB" id="A0A7H1VU38"/>
<dbReference type="KEGG" id="rher:EHE19_014595"/>
<name>A0A7H1VU38_9FIRM</name>
<dbReference type="PANTHER" id="PTHR43000">
    <property type="entry name" value="DTDP-D-GLUCOSE 4,6-DEHYDRATASE-RELATED"/>
    <property type="match status" value="1"/>
</dbReference>
<evidence type="ECO:0000259" key="1">
    <source>
        <dbReference type="Pfam" id="PF16363"/>
    </source>
</evidence>
<sequence length="201" mass="22963">MVFKDFLQISTDEVYGSLGQTGYFSEETSIAPNSPYSASKASADLLTRAYFKTYGLPVNITRCSNNYGPYQFPEKFIPLMILNTLRDRKLPIYGDGLNIRDWIYVEDHCKALDLILHNGKAGEVYNIGGGNEKKNIEIAKLILNRLGKPDSLIKYVEDRLGHDKRYAVDSSKIRKELGWEPEYTFDKGIADTITWYLENRT</sequence>
<evidence type="ECO:0000313" key="2">
    <source>
        <dbReference type="EMBL" id="QNU68900.1"/>
    </source>
</evidence>
<dbReference type="SUPFAM" id="SSF51735">
    <property type="entry name" value="NAD(P)-binding Rossmann-fold domains"/>
    <property type="match status" value="1"/>
</dbReference>
<gene>
    <name evidence="2" type="ORF">EHE19_014595</name>
</gene>
<keyword evidence="3" id="KW-1185">Reference proteome</keyword>
<dbReference type="Gene3D" id="3.40.50.720">
    <property type="entry name" value="NAD(P)-binding Rossmann-like Domain"/>
    <property type="match status" value="1"/>
</dbReference>
<evidence type="ECO:0000313" key="3">
    <source>
        <dbReference type="Proteomes" id="UP000306409"/>
    </source>
</evidence>
<dbReference type="InterPro" id="IPR016040">
    <property type="entry name" value="NAD(P)-bd_dom"/>
</dbReference>
<dbReference type="EMBL" id="CP061336">
    <property type="protein sequence ID" value="QNU68900.1"/>
    <property type="molecule type" value="Genomic_DNA"/>
</dbReference>
<protein>
    <submittedName>
        <fullName evidence="2">GDP-mannose 4,6-dehydratase</fullName>
    </submittedName>
</protein>
<organism evidence="2 3">
    <name type="scientific">Ruminiclostridium herbifermentans</name>
    <dbReference type="NCBI Taxonomy" id="2488810"/>
    <lineage>
        <taxon>Bacteria</taxon>
        <taxon>Bacillati</taxon>
        <taxon>Bacillota</taxon>
        <taxon>Clostridia</taxon>
        <taxon>Eubacteriales</taxon>
        <taxon>Oscillospiraceae</taxon>
        <taxon>Ruminiclostridium</taxon>
    </lineage>
</organism>
<dbReference type="Pfam" id="PF16363">
    <property type="entry name" value="GDP_Man_Dehyd"/>
    <property type="match status" value="1"/>
</dbReference>
<proteinExistence type="predicted"/>
<reference evidence="2 3" key="1">
    <citation type="submission" date="2020-09" db="EMBL/GenBank/DDBJ databases">
        <title>Characterization and genome sequencing of Ruminiclostridium sp. nov. MA18.</title>
        <authorList>
            <person name="Rettenmaier R."/>
            <person name="Kowollik M.-L."/>
            <person name="Liebl W."/>
            <person name="Zverlov V."/>
        </authorList>
    </citation>
    <scope>NUCLEOTIDE SEQUENCE [LARGE SCALE GENOMIC DNA]</scope>
    <source>
        <strain evidence="2 3">MA18</strain>
    </source>
</reference>
<accession>A0A7H1VU38</accession>
<dbReference type="InterPro" id="IPR036291">
    <property type="entry name" value="NAD(P)-bd_dom_sf"/>
</dbReference>